<evidence type="ECO:0000313" key="3">
    <source>
        <dbReference type="EMBL" id="GLQ22176.1"/>
    </source>
</evidence>
<dbReference type="EMBL" id="BSNK01000001">
    <property type="protein sequence ID" value="GLQ22176.1"/>
    <property type="molecule type" value="Genomic_DNA"/>
</dbReference>
<comment type="caution">
    <text evidence="3">The sequence shown here is derived from an EMBL/GenBank/DDBJ whole genome shotgun (WGS) entry which is preliminary data.</text>
</comment>
<dbReference type="InterPro" id="IPR046232">
    <property type="entry name" value="DUF6265"/>
</dbReference>
<keyword evidence="1" id="KW-0732">Signal</keyword>
<organism evidence="3 4">
    <name type="scientific">Algimonas ampicilliniresistens</name>
    <dbReference type="NCBI Taxonomy" id="1298735"/>
    <lineage>
        <taxon>Bacteria</taxon>
        <taxon>Pseudomonadati</taxon>
        <taxon>Pseudomonadota</taxon>
        <taxon>Alphaproteobacteria</taxon>
        <taxon>Maricaulales</taxon>
        <taxon>Robiginitomaculaceae</taxon>
        <taxon>Algimonas</taxon>
    </lineage>
</organism>
<dbReference type="Proteomes" id="UP001161391">
    <property type="component" value="Unassembled WGS sequence"/>
</dbReference>
<evidence type="ECO:0000256" key="1">
    <source>
        <dbReference type="SAM" id="SignalP"/>
    </source>
</evidence>
<evidence type="ECO:0000259" key="2">
    <source>
        <dbReference type="Pfam" id="PF19780"/>
    </source>
</evidence>
<feature type="domain" description="DUF6265" evidence="2">
    <location>
        <begin position="32"/>
        <end position="136"/>
    </location>
</feature>
<feature type="signal peptide" evidence="1">
    <location>
        <begin position="1"/>
        <end position="20"/>
    </location>
</feature>
<proteinExistence type="predicted"/>
<dbReference type="Pfam" id="PF19780">
    <property type="entry name" value="DUF6265"/>
    <property type="match status" value="1"/>
</dbReference>
<dbReference type="RefSeq" id="WP_284386452.1">
    <property type="nucleotide sequence ID" value="NZ_BSNK01000001.1"/>
</dbReference>
<evidence type="ECO:0000313" key="4">
    <source>
        <dbReference type="Proteomes" id="UP001161391"/>
    </source>
</evidence>
<name>A0ABQ5V6H9_9PROT</name>
<sequence>MIRSISLALSLCAMSSPTWAADTSWTDVTPRLEGCWEGEGLGGQVSECWLIADDGRADGMFLMRKNDKPNFAEILTIDDFGDGPEMRLKHVYGDMTGWEEKDDYVSFKLVSADADTLTFKGLVLIFDGDDKLRTELKMTMKNGETRLMPFSFRRTAQIARAEAPD</sequence>
<feature type="chain" id="PRO_5045439484" description="DUF6265 domain-containing protein" evidence="1">
    <location>
        <begin position="21"/>
        <end position="165"/>
    </location>
</feature>
<keyword evidence="4" id="KW-1185">Reference proteome</keyword>
<protein>
    <recommendedName>
        <fullName evidence="2">DUF6265 domain-containing protein</fullName>
    </recommendedName>
</protein>
<gene>
    <name evidence="3" type="ORF">GCM10007853_00500</name>
</gene>
<accession>A0ABQ5V6H9</accession>
<reference evidence="3" key="1">
    <citation type="journal article" date="2014" name="Int. J. Syst. Evol. Microbiol.">
        <title>Complete genome of a new Firmicutes species belonging to the dominant human colonic microbiota ('Ruminococcus bicirculans') reveals two chromosomes and a selective capacity to utilize plant glucans.</title>
        <authorList>
            <consortium name="NISC Comparative Sequencing Program"/>
            <person name="Wegmann U."/>
            <person name="Louis P."/>
            <person name="Goesmann A."/>
            <person name="Henrissat B."/>
            <person name="Duncan S.H."/>
            <person name="Flint H.J."/>
        </authorList>
    </citation>
    <scope>NUCLEOTIDE SEQUENCE</scope>
    <source>
        <strain evidence="3">NBRC 108219</strain>
    </source>
</reference>
<reference evidence="3" key="2">
    <citation type="submission" date="2023-01" db="EMBL/GenBank/DDBJ databases">
        <title>Draft genome sequence of Algimonas ampicilliniresistens strain NBRC 108219.</title>
        <authorList>
            <person name="Sun Q."/>
            <person name="Mori K."/>
        </authorList>
    </citation>
    <scope>NUCLEOTIDE SEQUENCE</scope>
    <source>
        <strain evidence="3">NBRC 108219</strain>
    </source>
</reference>